<gene>
    <name evidence="3" type="ORF">HINF_LOCUS37937</name>
    <name evidence="2" type="ORF">HINF_LOCUS62428</name>
</gene>
<feature type="coiled-coil region" evidence="1">
    <location>
        <begin position="15"/>
        <end position="99"/>
    </location>
</feature>
<accession>A0AA86RHB8</accession>
<reference evidence="3 4" key="2">
    <citation type="submission" date="2024-07" db="EMBL/GenBank/DDBJ databases">
        <authorList>
            <person name="Akdeniz Z."/>
        </authorList>
    </citation>
    <scope>NUCLEOTIDE SEQUENCE [LARGE SCALE GENOMIC DNA]</scope>
</reference>
<organism evidence="2">
    <name type="scientific">Hexamita inflata</name>
    <dbReference type="NCBI Taxonomy" id="28002"/>
    <lineage>
        <taxon>Eukaryota</taxon>
        <taxon>Metamonada</taxon>
        <taxon>Diplomonadida</taxon>
        <taxon>Hexamitidae</taxon>
        <taxon>Hexamitinae</taxon>
        <taxon>Hexamita</taxon>
    </lineage>
</organism>
<keyword evidence="4" id="KW-1185">Reference proteome</keyword>
<name>A0AA86RHB8_9EUKA</name>
<dbReference type="EMBL" id="CATOUU010001155">
    <property type="protein sequence ID" value="CAI9974783.1"/>
    <property type="molecule type" value="Genomic_DNA"/>
</dbReference>
<evidence type="ECO:0000313" key="4">
    <source>
        <dbReference type="Proteomes" id="UP001642409"/>
    </source>
</evidence>
<evidence type="ECO:0000313" key="2">
    <source>
        <dbReference type="EMBL" id="CAI9974783.1"/>
    </source>
</evidence>
<evidence type="ECO:0000256" key="1">
    <source>
        <dbReference type="SAM" id="Coils"/>
    </source>
</evidence>
<dbReference type="EMBL" id="CAXDID020000143">
    <property type="protein sequence ID" value="CAL6039613.1"/>
    <property type="molecule type" value="Genomic_DNA"/>
</dbReference>
<comment type="caution">
    <text evidence="2">The sequence shown here is derived from an EMBL/GenBank/DDBJ whole genome shotgun (WGS) entry which is preliminary data.</text>
</comment>
<keyword evidence="1" id="KW-0175">Coiled coil</keyword>
<evidence type="ECO:0000313" key="3">
    <source>
        <dbReference type="EMBL" id="CAL6039613.1"/>
    </source>
</evidence>
<proteinExistence type="predicted"/>
<protein>
    <submittedName>
        <fullName evidence="3">Hypothetical_protein</fullName>
    </submittedName>
</protein>
<sequence>MNTPTIPKSPAELQLTILNKKLEQTTNENARLNSQLKQEREQTEALRTENTELYEQFQAQITAMPSVSAEELEALKLQNASFQAQLQEQTAKTKEMEEQALQKMQFEAQIMQILGVAERAKVIDRIELISKQNALLQQLVPKKEEMERIWAVQNQLGKLIQVKEKPTEHDRAKFIQTLRKELKTCYRIECATEEEVIIEAQKKGTDQFWKNMDIEMTNSRKYFDKIVNAAKGESK</sequence>
<dbReference type="AlphaFoldDB" id="A0AA86RHB8"/>
<dbReference type="Proteomes" id="UP001642409">
    <property type="component" value="Unassembled WGS sequence"/>
</dbReference>
<reference evidence="2" key="1">
    <citation type="submission" date="2023-06" db="EMBL/GenBank/DDBJ databases">
        <authorList>
            <person name="Kurt Z."/>
        </authorList>
    </citation>
    <scope>NUCLEOTIDE SEQUENCE</scope>
</reference>